<evidence type="ECO:0000256" key="1">
    <source>
        <dbReference type="ARBA" id="ARBA00023002"/>
    </source>
</evidence>
<dbReference type="Proteomes" id="UP001219349">
    <property type="component" value="Chromosome"/>
</dbReference>
<feature type="domain" description="GFO/IDH/MocA-like oxidoreductase" evidence="3">
    <location>
        <begin position="137"/>
        <end position="282"/>
    </location>
</feature>
<sequence length="387" mass="41070">MAQKGIAIIGAGMIGGAHANAYRQFAHRFGDMPLAIVCDTNAEMAGDLAQKYGFKAVASDWKQVISDSDIHVVSVCLPNFLHTEVTQAALAAGKHVLCEKPLALSADQARPVRDAARTAACVSGTVFNYRRIPALADIRARIEAGDLGAPVQISVLFQCDYAADPMLPHSWRYEFDKAGPGALLDLGTHAVDMARFMFGDVAEVVGAVSTISVPQRHLPLGTTTGHGHVELSDETATVDNDDVMSGLVRFANGAQGFVSASRVAVGSGNRLAVEVHGTRGTARFTTEMPSFYELALFAPGQPSNFMRVPNRPSSPSIGDLAPVPHDLAAIGYAEVFGYLIHEFLGAIAEGKPLENGSIEDGYRAAQVLDAIQRASVVNEPVKVAFED</sequence>
<dbReference type="Pfam" id="PF22725">
    <property type="entry name" value="GFO_IDH_MocA_C3"/>
    <property type="match status" value="1"/>
</dbReference>
<dbReference type="InterPro" id="IPR050463">
    <property type="entry name" value="Gfo/Idh/MocA_oxidrdct_glycsds"/>
</dbReference>
<accession>A0ABY7SPE0</accession>
<name>A0ABY7SPE0_9RHOB</name>
<dbReference type="Gene3D" id="3.40.50.720">
    <property type="entry name" value="NAD(P)-binding Rossmann-like Domain"/>
    <property type="match status" value="1"/>
</dbReference>
<evidence type="ECO:0000313" key="4">
    <source>
        <dbReference type="EMBL" id="WCR08764.1"/>
    </source>
</evidence>
<dbReference type="PANTHER" id="PTHR43818">
    <property type="entry name" value="BCDNA.GH03377"/>
    <property type="match status" value="1"/>
</dbReference>
<dbReference type="Pfam" id="PF01408">
    <property type="entry name" value="GFO_IDH_MocA"/>
    <property type="match status" value="1"/>
</dbReference>
<reference evidence="4 5" key="1">
    <citation type="submission" date="2021-01" db="EMBL/GenBank/DDBJ databases">
        <title>Biogeographic distribution of Paracoccus.</title>
        <authorList>
            <person name="Hollensteiner J."/>
            <person name="Leineberger J."/>
            <person name="Brinkhoff T."/>
            <person name="Daniel R."/>
        </authorList>
    </citation>
    <scope>NUCLEOTIDE SEQUENCE [LARGE SCALE GENOMIC DNA]</scope>
    <source>
        <strain evidence="4 5">KCTC 22803</strain>
    </source>
</reference>
<proteinExistence type="predicted"/>
<dbReference type="RefSeq" id="WP_271885710.1">
    <property type="nucleotide sequence ID" value="NZ_CP067136.1"/>
</dbReference>
<keyword evidence="1" id="KW-0560">Oxidoreductase</keyword>
<protein>
    <submittedName>
        <fullName evidence="4">Gfo/Idh/MocA family oxidoreductase</fullName>
    </submittedName>
</protein>
<gene>
    <name evidence="4" type="ORF">JHX87_08210</name>
</gene>
<keyword evidence="5" id="KW-1185">Reference proteome</keyword>
<organism evidence="4 5">
    <name type="scientific">Paracoccus fistulariae</name>
    <dbReference type="NCBI Taxonomy" id="658446"/>
    <lineage>
        <taxon>Bacteria</taxon>
        <taxon>Pseudomonadati</taxon>
        <taxon>Pseudomonadota</taxon>
        <taxon>Alphaproteobacteria</taxon>
        <taxon>Rhodobacterales</taxon>
        <taxon>Paracoccaceae</taxon>
        <taxon>Paracoccus</taxon>
    </lineage>
</organism>
<dbReference type="SUPFAM" id="SSF55347">
    <property type="entry name" value="Glyceraldehyde-3-phosphate dehydrogenase-like, C-terminal domain"/>
    <property type="match status" value="1"/>
</dbReference>
<evidence type="ECO:0000259" key="3">
    <source>
        <dbReference type="Pfam" id="PF22725"/>
    </source>
</evidence>
<dbReference type="PANTHER" id="PTHR43818:SF11">
    <property type="entry name" value="BCDNA.GH03377"/>
    <property type="match status" value="1"/>
</dbReference>
<dbReference type="InterPro" id="IPR036291">
    <property type="entry name" value="NAD(P)-bd_dom_sf"/>
</dbReference>
<dbReference type="InterPro" id="IPR000683">
    <property type="entry name" value="Gfo/Idh/MocA-like_OxRdtase_N"/>
</dbReference>
<dbReference type="Gene3D" id="3.30.360.10">
    <property type="entry name" value="Dihydrodipicolinate Reductase, domain 2"/>
    <property type="match status" value="1"/>
</dbReference>
<dbReference type="SUPFAM" id="SSF51735">
    <property type="entry name" value="NAD(P)-binding Rossmann-fold domains"/>
    <property type="match status" value="1"/>
</dbReference>
<evidence type="ECO:0000259" key="2">
    <source>
        <dbReference type="Pfam" id="PF01408"/>
    </source>
</evidence>
<evidence type="ECO:0000313" key="5">
    <source>
        <dbReference type="Proteomes" id="UP001219349"/>
    </source>
</evidence>
<dbReference type="InterPro" id="IPR055170">
    <property type="entry name" value="GFO_IDH_MocA-like_dom"/>
</dbReference>
<dbReference type="EMBL" id="CP067136">
    <property type="protein sequence ID" value="WCR08764.1"/>
    <property type="molecule type" value="Genomic_DNA"/>
</dbReference>
<feature type="domain" description="Gfo/Idh/MocA-like oxidoreductase N-terminal" evidence="2">
    <location>
        <begin position="5"/>
        <end position="122"/>
    </location>
</feature>